<evidence type="ECO:0000313" key="1">
    <source>
        <dbReference type="EMBL" id="KAJ8115665.1"/>
    </source>
</evidence>
<comment type="caution">
    <text evidence="1">The sequence shown here is derived from an EMBL/GenBank/DDBJ whole genome shotgun (WGS) entry which is preliminary data.</text>
</comment>
<proteinExistence type="predicted"/>
<sequence>MYSLNALASLGRRAFCIIYLYCQIREPLASYCSYRRRPLATLLPPARDRRPPLPPKLHTSVVARYTFTASSGQAATLTAKATHQRVLRGTVGSPPSVEKASQKLQNRRGHYNPLTLDSADRRKVARRLQQEFTNAAALEANATTAPKANLAAPNTSSTAPDASTTAPPEASTTALGVNTANPIVISSSPVLSRYSFPSGLELADETHMDDRPQDAEQPTEDRFEADDMHTDRPLQGAEQLPKDCFLAMFINLVLHTVQDNDVVDIAQDLYHANPPYQAPGKITQVLKNERKRTSNEDSVAIMARAMLLSSDRVKQALPVRLFKQYYPNLHSNLQYFGVKLVTEQSTFLIPLAFDFVGSTRLPFQKQAVSLWDKSIPFNSGLYEKFGEHTIIRIHDANVTKDSSDTWTDRRYTYYFDVATKLWNTDTVLGFNHGTVRFIWWMSHMSDLKWWKGWDDFTRMGALVDQVLNVSTPVVFHDNSPTDPFEVVYMEDFDFIRHELIPTPTHDAVFSGNKEGLDEDVANDEIEERGNRTALGLEVPGENITPSELERRDITTVVEFFQTDPKTLQLYRSMRTICDKYTVWLIDTEFTTVKNHCAVPLTMAIRCARTKEVILLTTIDYDNMPTSNIQQQIRQHLLPHSINSAPFLRSHYNAPITTGMSLRAIGNKIRAAGFSPQTHRLVSWQTILDHQAFHRALLGRDMLIDSVSHVELRAMAGPVAECMQPFNLVQIVRRMTTLTRLTPSYVYRSFYPEKEVPNWHHADEDTLGLAWILDYTLHMSLE</sequence>
<organism evidence="1 2">
    <name type="scientific">Boeremia exigua</name>
    <dbReference type="NCBI Taxonomy" id="749465"/>
    <lineage>
        <taxon>Eukaryota</taxon>
        <taxon>Fungi</taxon>
        <taxon>Dikarya</taxon>
        <taxon>Ascomycota</taxon>
        <taxon>Pezizomycotina</taxon>
        <taxon>Dothideomycetes</taxon>
        <taxon>Pleosporomycetidae</taxon>
        <taxon>Pleosporales</taxon>
        <taxon>Pleosporineae</taxon>
        <taxon>Didymellaceae</taxon>
        <taxon>Boeremia</taxon>
    </lineage>
</organism>
<name>A0ACC2IKE2_9PLEO</name>
<gene>
    <name evidence="1" type="ORF">OPT61_g2730</name>
</gene>
<accession>A0ACC2IKE2</accession>
<protein>
    <submittedName>
        <fullName evidence="1">Uncharacterized protein</fullName>
    </submittedName>
</protein>
<keyword evidence="2" id="KW-1185">Reference proteome</keyword>
<reference evidence="1" key="1">
    <citation type="submission" date="2022-11" db="EMBL/GenBank/DDBJ databases">
        <title>Genome Sequence of Boeremia exigua.</title>
        <authorList>
            <person name="Buettner E."/>
        </authorList>
    </citation>
    <scope>NUCLEOTIDE SEQUENCE</scope>
    <source>
        <strain evidence="1">CU02</strain>
    </source>
</reference>
<evidence type="ECO:0000313" key="2">
    <source>
        <dbReference type="Proteomes" id="UP001153331"/>
    </source>
</evidence>
<dbReference type="EMBL" id="JAPHNI010000128">
    <property type="protein sequence ID" value="KAJ8115665.1"/>
    <property type="molecule type" value="Genomic_DNA"/>
</dbReference>
<dbReference type="Proteomes" id="UP001153331">
    <property type="component" value="Unassembled WGS sequence"/>
</dbReference>